<name>A0A3P1WP25_9ACTN</name>
<evidence type="ECO:0000256" key="1">
    <source>
        <dbReference type="SAM" id="Phobius"/>
    </source>
</evidence>
<proteinExistence type="predicted"/>
<keyword evidence="2" id="KW-0223">Dioxygenase</keyword>
<feature type="transmembrane region" description="Helical" evidence="1">
    <location>
        <begin position="117"/>
        <end position="140"/>
    </location>
</feature>
<gene>
    <name evidence="2" type="ORF">EII35_13100</name>
</gene>
<comment type="caution">
    <text evidence="2">The sequence shown here is derived from an EMBL/GenBank/DDBJ whole genome shotgun (WGS) entry which is preliminary data.</text>
</comment>
<keyword evidence="1" id="KW-0812">Transmembrane</keyword>
<dbReference type="RefSeq" id="WP_125228914.1">
    <property type="nucleotide sequence ID" value="NZ_RQYT01000042.1"/>
</dbReference>
<dbReference type="Proteomes" id="UP000280935">
    <property type="component" value="Unassembled WGS sequence"/>
</dbReference>
<evidence type="ECO:0000313" key="3">
    <source>
        <dbReference type="Proteomes" id="UP000280935"/>
    </source>
</evidence>
<sequence length="160" mass="16917">MKSQKVIGIVSIIVGVVMLVSGAIAWAVTSSQLAAEKITVPQDAIAFQGSQVKGPLTAYVQADIISKHAAKQSEGLTFAELGVKVREAKEAGNTELAEKYQSARDVVQTASFLRASLFTSVLAFGVSALVMGVGLMFGLIGWSMTRNKERDVVKAEEVTA</sequence>
<dbReference type="AlphaFoldDB" id="A0A3P1WP25"/>
<keyword evidence="1" id="KW-1133">Transmembrane helix</keyword>
<accession>A0A3P1WP25</accession>
<evidence type="ECO:0000313" key="2">
    <source>
        <dbReference type="EMBL" id="RRD48379.1"/>
    </source>
</evidence>
<feature type="transmembrane region" description="Helical" evidence="1">
    <location>
        <begin position="7"/>
        <end position="28"/>
    </location>
</feature>
<keyword evidence="1" id="KW-0472">Membrane</keyword>
<reference evidence="2 3" key="1">
    <citation type="submission" date="2018-11" db="EMBL/GenBank/DDBJ databases">
        <title>Genomes From Bacteria Associated with the Canine Oral Cavity: a Test Case for Automated Genome-Based Taxonomic Assignment.</title>
        <authorList>
            <person name="Coil D.A."/>
            <person name="Jospin G."/>
            <person name="Darling A.E."/>
            <person name="Wallis C."/>
            <person name="Davis I.J."/>
            <person name="Harris S."/>
            <person name="Eisen J.A."/>
            <person name="Holcombe L.J."/>
            <person name="O'Flynn C."/>
        </authorList>
    </citation>
    <scope>NUCLEOTIDE SEQUENCE [LARGE SCALE GENOMIC DNA]</scope>
    <source>
        <strain evidence="2 3">OH2822_COT-296</strain>
    </source>
</reference>
<keyword evidence="2" id="KW-0560">Oxidoreductase</keyword>
<organism evidence="2 3">
    <name type="scientific">Arachnia propionica</name>
    <dbReference type="NCBI Taxonomy" id="1750"/>
    <lineage>
        <taxon>Bacteria</taxon>
        <taxon>Bacillati</taxon>
        <taxon>Actinomycetota</taxon>
        <taxon>Actinomycetes</taxon>
        <taxon>Propionibacteriales</taxon>
        <taxon>Propionibacteriaceae</taxon>
        <taxon>Arachnia</taxon>
    </lineage>
</organism>
<dbReference type="OrthoDB" id="5243687at2"/>
<dbReference type="EMBL" id="RQYT01000042">
    <property type="protein sequence ID" value="RRD48379.1"/>
    <property type="molecule type" value="Genomic_DNA"/>
</dbReference>
<dbReference type="GO" id="GO:0051213">
    <property type="term" value="F:dioxygenase activity"/>
    <property type="evidence" value="ECO:0007669"/>
    <property type="project" value="UniProtKB-KW"/>
</dbReference>
<protein>
    <submittedName>
        <fullName evidence="2">Aromatic ring-opening dioxygenase LigA</fullName>
    </submittedName>
</protein>